<comment type="similarity">
    <text evidence="3">In the N-terminal section; belongs to the PINc/VapC protein family.</text>
</comment>
<dbReference type="InterPro" id="IPR051451">
    <property type="entry name" value="PhoH2-like"/>
</dbReference>
<dbReference type="SUPFAM" id="SSF88723">
    <property type="entry name" value="PIN domain-like"/>
    <property type="match status" value="1"/>
</dbReference>
<dbReference type="Gene3D" id="3.40.50.300">
    <property type="entry name" value="P-loop containing nucleotide triphosphate hydrolases"/>
    <property type="match status" value="1"/>
</dbReference>
<keyword evidence="6" id="KW-1185">Reference proteome</keyword>
<feature type="domain" description="PIN" evidence="4">
    <location>
        <begin position="3"/>
        <end position="135"/>
    </location>
</feature>
<evidence type="ECO:0000256" key="3">
    <source>
        <dbReference type="ARBA" id="ARBA00046345"/>
    </source>
</evidence>
<dbReference type="SMART" id="SM00670">
    <property type="entry name" value="PINc"/>
    <property type="match status" value="1"/>
</dbReference>
<evidence type="ECO:0000259" key="4">
    <source>
        <dbReference type="SMART" id="SM00670"/>
    </source>
</evidence>
<dbReference type="Proteomes" id="UP000671913">
    <property type="component" value="Chromosome"/>
</dbReference>
<dbReference type="CDD" id="cd09883">
    <property type="entry name" value="PIN_VapC_PhoHL-ATPase"/>
    <property type="match status" value="1"/>
</dbReference>
<name>A0A975AWF7_9THEO</name>
<gene>
    <name evidence="5" type="ORF">ACETAC_02145</name>
</gene>
<organism evidence="5 6">
    <name type="scientific">Aceticella autotrophica</name>
    <dbReference type="NCBI Taxonomy" id="2755338"/>
    <lineage>
        <taxon>Bacteria</taxon>
        <taxon>Bacillati</taxon>
        <taxon>Bacillota</taxon>
        <taxon>Clostridia</taxon>
        <taxon>Thermoanaerobacterales</taxon>
        <taxon>Thermoanaerobacteraceae</taxon>
        <taxon>Aceticella</taxon>
    </lineage>
</organism>
<dbReference type="Gene3D" id="3.40.50.1010">
    <property type="entry name" value="5'-nuclease"/>
    <property type="match status" value="1"/>
</dbReference>
<dbReference type="FunFam" id="3.40.50.300:FF:000013">
    <property type="entry name" value="PhoH family ATPase"/>
    <property type="match status" value="1"/>
</dbReference>
<keyword evidence="2" id="KW-0067">ATP-binding</keyword>
<evidence type="ECO:0000256" key="2">
    <source>
        <dbReference type="ARBA" id="ARBA00022840"/>
    </source>
</evidence>
<dbReference type="PANTHER" id="PTHR30473:SF2">
    <property type="entry name" value="PIN DOMAIN-CONTAINING PROTEIN"/>
    <property type="match status" value="1"/>
</dbReference>
<keyword evidence="1" id="KW-0547">Nucleotide-binding</keyword>
<dbReference type="KEGG" id="aaut:ACETAC_02145"/>
<dbReference type="InterPro" id="IPR027417">
    <property type="entry name" value="P-loop_NTPase"/>
</dbReference>
<dbReference type="AlphaFoldDB" id="A0A975AWF7"/>
<dbReference type="FunFam" id="3.40.50.1010:FF:000007">
    <property type="entry name" value="PhoH family protein"/>
    <property type="match status" value="1"/>
</dbReference>
<proteinExistence type="inferred from homology"/>
<dbReference type="EMBL" id="CP060096">
    <property type="protein sequence ID" value="QSZ27724.1"/>
    <property type="molecule type" value="Genomic_DNA"/>
</dbReference>
<accession>A0A975AWF7</accession>
<dbReference type="Pfam" id="PF13638">
    <property type="entry name" value="PIN_4"/>
    <property type="match status" value="1"/>
</dbReference>
<reference evidence="5" key="1">
    <citation type="submission" date="2020-08" db="EMBL/GenBank/DDBJ databases">
        <title>Genomic insights into the carbon and energy metabolism of the first obligate autotrophic acetogenic bacterium Aceticella autotrophica gen. nov., sp. nov.</title>
        <authorList>
            <person name="Toshchakov S.V."/>
            <person name="Elcheninov A.G."/>
            <person name="Kublanov I.V."/>
            <person name="Frolov E.N."/>
            <person name="Lebedinsky A.V."/>
        </authorList>
    </citation>
    <scope>NUCLEOTIDE SEQUENCE</scope>
    <source>
        <strain evidence="5">3443-3Ac</strain>
    </source>
</reference>
<sequence>MKKKYVLDTNVLLHDPMSIYNFEDNEIIIPAVVVEEIDDKKRYQDEVGRNARLVARILDDVRKKGKLNEGVDLGNGGTLKIELNHISMDEIRQHFVDVTNDNRILAVALNIHLEEKKKENPMPTVLVSKDIIMRVKANSLGIASEDYLSDKIVNYDELYTGFISVDVHPSLIDSFYIEKYLKKDDIEQLREVKDLYPNEYVIFKDMFGSNKSAVSRYNKASDTFEHLYSPETVWDVAPRNVQQKMAIDLLLRDDISIVTMTGKAGTGKTLLALACGLLKTQDEKKFNKLLIARPIVPMGNDIGYLPGDKDEKLKPWIKPIYDNFEYLFRGRKSNTNIEDIIAGIKNIEIEALTYIRGRSIPKQFIIIDEAQNLTRHEIKTIISRVGEESKIVLIGDPDQIDNPYLDATSNGITQVVDKFKEFEISGHVTLIKGERSKIAELAAKVL</sequence>
<dbReference type="InterPro" id="IPR002716">
    <property type="entry name" value="PIN_dom"/>
</dbReference>
<dbReference type="InterPro" id="IPR003714">
    <property type="entry name" value="PhoH"/>
</dbReference>
<dbReference type="GO" id="GO:0005524">
    <property type="term" value="F:ATP binding"/>
    <property type="evidence" value="ECO:0007669"/>
    <property type="project" value="UniProtKB-KW"/>
</dbReference>
<dbReference type="RefSeq" id="WP_284680434.1">
    <property type="nucleotide sequence ID" value="NZ_CP060096.1"/>
</dbReference>
<dbReference type="SUPFAM" id="SSF52540">
    <property type="entry name" value="P-loop containing nucleoside triphosphate hydrolases"/>
    <property type="match status" value="1"/>
</dbReference>
<evidence type="ECO:0000313" key="5">
    <source>
        <dbReference type="EMBL" id="QSZ27724.1"/>
    </source>
</evidence>
<dbReference type="InterPro" id="IPR029060">
    <property type="entry name" value="PIN-like_dom_sf"/>
</dbReference>
<evidence type="ECO:0000313" key="6">
    <source>
        <dbReference type="Proteomes" id="UP000671913"/>
    </source>
</evidence>
<dbReference type="GO" id="GO:0005829">
    <property type="term" value="C:cytosol"/>
    <property type="evidence" value="ECO:0007669"/>
    <property type="project" value="TreeGrafter"/>
</dbReference>
<protein>
    <submittedName>
        <fullName evidence="5">PhoH family protein</fullName>
    </submittedName>
</protein>
<dbReference type="Pfam" id="PF02562">
    <property type="entry name" value="PhoH"/>
    <property type="match status" value="1"/>
</dbReference>
<evidence type="ECO:0000256" key="1">
    <source>
        <dbReference type="ARBA" id="ARBA00022741"/>
    </source>
</evidence>
<dbReference type="PANTHER" id="PTHR30473">
    <property type="entry name" value="PROTEIN PHOH"/>
    <property type="match status" value="1"/>
</dbReference>